<dbReference type="EMBL" id="MFHI01000018">
    <property type="protein sequence ID" value="OGF78811.1"/>
    <property type="molecule type" value="Genomic_DNA"/>
</dbReference>
<organism evidence="1 2">
    <name type="scientific">Candidatus Giovannonibacteria bacterium RIFCSPHIGHO2_02_43_13</name>
    <dbReference type="NCBI Taxonomy" id="1798330"/>
    <lineage>
        <taxon>Bacteria</taxon>
        <taxon>Candidatus Giovannoniibacteriota</taxon>
    </lineage>
</organism>
<dbReference type="Pfam" id="PF18306">
    <property type="entry name" value="LDcluster4"/>
    <property type="match status" value="1"/>
</dbReference>
<comment type="caution">
    <text evidence="1">The sequence shown here is derived from an EMBL/GenBank/DDBJ whole genome shotgun (WGS) entry which is preliminary data.</text>
</comment>
<gene>
    <name evidence="1" type="ORF">A2W54_00060</name>
</gene>
<dbReference type="SUPFAM" id="SSF102405">
    <property type="entry name" value="MCP/YpsA-like"/>
    <property type="match status" value="1"/>
</dbReference>
<evidence type="ECO:0008006" key="3">
    <source>
        <dbReference type="Google" id="ProtNLM"/>
    </source>
</evidence>
<accession>A0A1F5WU52</accession>
<reference evidence="1 2" key="1">
    <citation type="journal article" date="2016" name="Nat. Commun.">
        <title>Thousands of microbial genomes shed light on interconnected biogeochemical processes in an aquifer system.</title>
        <authorList>
            <person name="Anantharaman K."/>
            <person name="Brown C.T."/>
            <person name="Hug L.A."/>
            <person name="Sharon I."/>
            <person name="Castelle C.J."/>
            <person name="Probst A.J."/>
            <person name="Thomas B.C."/>
            <person name="Singh A."/>
            <person name="Wilkins M.J."/>
            <person name="Karaoz U."/>
            <person name="Brodie E.L."/>
            <person name="Williams K.H."/>
            <person name="Hubbard S.S."/>
            <person name="Banfield J.F."/>
        </authorList>
    </citation>
    <scope>NUCLEOTIDE SEQUENCE [LARGE SCALE GENOMIC DNA]</scope>
</reference>
<dbReference type="Proteomes" id="UP000178425">
    <property type="component" value="Unassembled WGS sequence"/>
</dbReference>
<evidence type="ECO:0000313" key="2">
    <source>
        <dbReference type="Proteomes" id="UP000178425"/>
    </source>
</evidence>
<evidence type="ECO:0000313" key="1">
    <source>
        <dbReference type="EMBL" id="OGF78811.1"/>
    </source>
</evidence>
<proteinExistence type="predicted"/>
<dbReference type="Gene3D" id="3.40.50.450">
    <property type="match status" value="1"/>
</dbReference>
<name>A0A1F5WU52_9BACT</name>
<sequence>MDGKHIHLKYKICVSGAAETGHCAPDALDKAKILGEEIVKRGAVLVNGATTGFPMWAAIGAKEAGGFTIGLSPAGTEKEHIEHYNLPVDYMDIIIYTGFGYSGRNLLLTKSADAVIVGCGRWGTLNEFTIALEDGKPIGVLEGSGGSTESIKDIIARSNRGPGNIVYDPDPKNLVDKVFKLIQKLKIDQV</sequence>
<dbReference type="AlphaFoldDB" id="A0A1F5WU52"/>
<dbReference type="InterPro" id="IPR041164">
    <property type="entry name" value="LDcluster4"/>
</dbReference>
<protein>
    <recommendedName>
        <fullName evidence="3">TIGR00725 family protein</fullName>
    </recommendedName>
</protein>